<gene>
    <name evidence="1" type="ORF">QBC42DRAFT_182544</name>
</gene>
<protein>
    <submittedName>
        <fullName evidence="1">Pyridoxal phosphate-dependent transferase, major region, subdomain 1</fullName>
    </submittedName>
</protein>
<reference evidence="1" key="1">
    <citation type="journal article" date="2023" name="Mol. Phylogenet. Evol.">
        <title>Genome-scale phylogeny and comparative genomics of the fungal order Sordariales.</title>
        <authorList>
            <person name="Hensen N."/>
            <person name="Bonometti L."/>
            <person name="Westerberg I."/>
            <person name="Brannstrom I.O."/>
            <person name="Guillou S."/>
            <person name="Cros-Aarteil S."/>
            <person name="Calhoun S."/>
            <person name="Haridas S."/>
            <person name="Kuo A."/>
            <person name="Mondo S."/>
            <person name="Pangilinan J."/>
            <person name="Riley R."/>
            <person name="LaButti K."/>
            <person name="Andreopoulos B."/>
            <person name="Lipzen A."/>
            <person name="Chen C."/>
            <person name="Yan M."/>
            <person name="Daum C."/>
            <person name="Ng V."/>
            <person name="Clum A."/>
            <person name="Steindorff A."/>
            <person name="Ohm R.A."/>
            <person name="Martin F."/>
            <person name="Silar P."/>
            <person name="Natvig D.O."/>
            <person name="Lalanne C."/>
            <person name="Gautier V."/>
            <person name="Ament-Velasquez S.L."/>
            <person name="Kruys A."/>
            <person name="Hutchinson M.I."/>
            <person name="Powell A.J."/>
            <person name="Barry K."/>
            <person name="Miller A.N."/>
            <person name="Grigoriev I.V."/>
            <person name="Debuchy R."/>
            <person name="Gladieux P."/>
            <person name="Hiltunen Thoren M."/>
            <person name="Johannesson H."/>
        </authorList>
    </citation>
    <scope>NUCLEOTIDE SEQUENCE</scope>
    <source>
        <strain evidence="1">PSN324</strain>
    </source>
</reference>
<dbReference type="GO" id="GO:0016740">
    <property type="term" value="F:transferase activity"/>
    <property type="evidence" value="ECO:0007669"/>
    <property type="project" value="UniProtKB-KW"/>
</dbReference>
<dbReference type="EMBL" id="MU865027">
    <property type="protein sequence ID" value="KAK4459788.1"/>
    <property type="molecule type" value="Genomic_DNA"/>
</dbReference>
<proteinExistence type="predicted"/>
<comment type="caution">
    <text evidence="1">The sequence shown here is derived from an EMBL/GenBank/DDBJ whole genome shotgun (WGS) entry which is preliminary data.</text>
</comment>
<sequence>MATAIKPSTTTSQLVSCRLSATDVENCIRNAGPIFHILLPGSLAPSDSISFILRPPSIVDKDISTAFSLAVYEEWVKTRPSGDGGVTSLGLTYSNSTGSFTLDSCSSNLHLDRTRLRNALDCLAAVALQQAAKQHLTEGGDERLHLSSGGNKYFCPPHPIHGAIIRGTCTCSPPSQNAFDAACRRLHNIWNCVESFEDAFDDVRNRISTALGLQTPHHIILHPSGTDAEYTPLLIGANSAKTLGCSGVVNVIVGAGESLVDDFVEGTKVLQLKARTADASMVSDFDQLVLDAIEGALACSEKPFFIMHAVDGSKLGSHITGRGLVTNVQARFGDRVLVVLDACQGRTDREELDWYLSRGAVVLITASKFYSAPGFCGMAVVPDSAAELLKHGATIPPGLGQYLTKFQVPSSLKALRAGLPALPINVGLLLRWTCGVAEMERLARVGSGAREGIRRWVYAARDLIRRHYPDLQLVPESSSSSSQTSQLGGVNSIIAFKLLAGESKTPLKTMPLKQIHQWLTADVSNLLPATASMDERRAVSLRCFIGQPVDLGDFAVLRLAIGAALASELGDDPSVLDTALREDGMILDKVRILLKYYGEM</sequence>
<keyword evidence="1" id="KW-0808">Transferase</keyword>
<dbReference type="InterPro" id="IPR015424">
    <property type="entry name" value="PyrdxlP-dep_Trfase"/>
</dbReference>
<dbReference type="AlphaFoldDB" id="A0AAV9HH51"/>
<dbReference type="SUPFAM" id="SSF53383">
    <property type="entry name" value="PLP-dependent transferases"/>
    <property type="match status" value="1"/>
</dbReference>
<keyword evidence="2" id="KW-1185">Reference proteome</keyword>
<evidence type="ECO:0000313" key="1">
    <source>
        <dbReference type="EMBL" id="KAK4459788.1"/>
    </source>
</evidence>
<accession>A0AAV9HH51</accession>
<organism evidence="1 2">
    <name type="scientific">Cladorrhinum samala</name>
    <dbReference type="NCBI Taxonomy" id="585594"/>
    <lineage>
        <taxon>Eukaryota</taxon>
        <taxon>Fungi</taxon>
        <taxon>Dikarya</taxon>
        <taxon>Ascomycota</taxon>
        <taxon>Pezizomycotina</taxon>
        <taxon>Sordariomycetes</taxon>
        <taxon>Sordariomycetidae</taxon>
        <taxon>Sordariales</taxon>
        <taxon>Podosporaceae</taxon>
        <taxon>Cladorrhinum</taxon>
    </lineage>
</organism>
<evidence type="ECO:0000313" key="2">
    <source>
        <dbReference type="Proteomes" id="UP001321749"/>
    </source>
</evidence>
<dbReference type="Proteomes" id="UP001321749">
    <property type="component" value="Unassembled WGS sequence"/>
</dbReference>
<name>A0AAV9HH51_9PEZI</name>
<reference evidence="1" key="2">
    <citation type="submission" date="2023-06" db="EMBL/GenBank/DDBJ databases">
        <authorList>
            <consortium name="Lawrence Berkeley National Laboratory"/>
            <person name="Mondo S.J."/>
            <person name="Hensen N."/>
            <person name="Bonometti L."/>
            <person name="Westerberg I."/>
            <person name="Brannstrom I.O."/>
            <person name="Guillou S."/>
            <person name="Cros-Aarteil S."/>
            <person name="Calhoun S."/>
            <person name="Haridas S."/>
            <person name="Kuo A."/>
            <person name="Pangilinan J."/>
            <person name="Riley R."/>
            <person name="Labutti K."/>
            <person name="Andreopoulos B."/>
            <person name="Lipzen A."/>
            <person name="Chen C."/>
            <person name="Yanf M."/>
            <person name="Daum C."/>
            <person name="Ng V."/>
            <person name="Clum A."/>
            <person name="Steindorff A."/>
            <person name="Ohm R."/>
            <person name="Martin F."/>
            <person name="Silar P."/>
            <person name="Natvig D."/>
            <person name="Lalanne C."/>
            <person name="Gautier V."/>
            <person name="Ament-Velasquez S.L."/>
            <person name="Kruys A."/>
            <person name="Hutchinson M.I."/>
            <person name="Powell A.J."/>
            <person name="Barry K."/>
            <person name="Miller A.N."/>
            <person name="Grigoriev I.V."/>
            <person name="Debuchy R."/>
            <person name="Gladieux P."/>
            <person name="Thoren M.H."/>
            <person name="Johannesson H."/>
        </authorList>
    </citation>
    <scope>NUCLEOTIDE SEQUENCE</scope>
    <source>
        <strain evidence="1">PSN324</strain>
    </source>
</reference>